<dbReference type="PANTHER" id="PTHR43540:SF9">
    <property type="entry name" value="FAMILY HYDROLASE, PUTATIVE (AFU_ORTHOLOGUE AFUA_2G08700)-RELATED"/>
    <property type="match status" value="1"/>
</dbReference>
<dbReference type="eggNOG" id="ENOG502SMMI">
    <property type="taxonomic scope" value="Eukaryota"/>
</dbReference>
<dbReference type="Gene3D" id="3.40.50.850">
    <property type="entry name" value="Isochorismatase-like"/>
    <property type="match status" value="1"/>
</dbReference>
<evidence type="ECO:0000313" key="4">
    <source>
        <dbReference type="EMBL" id="ETN40372.1"/>
    </source>
</evidence>
<dbReference type="SUPFAM" id="SSF52499">
    <property type="entry name" value="Isochorismatase-like hydrolases"/>
    <property type="match status" value="1"/>
</dbReference>
<dbReference type="VEuPathDB" id="FungiDB:HMPREF1541_04649"/>
<dbReference type="Proteomes" id="UP000030752">
    <property type="component" value="Unassembled WGS sequence"/>
</dbReference>
<dbReference type="STRING" id="1220924.W2RVC5"/>
<dbReference type="InParanoid" id="W2RVC5"/>
<name>W2RVC5_CYPE1</name>
<dbReference type="HOGENOM" id="CLU_068979_0_0_1"/>
<comment type="similarity">
    <text evidence="1">Belongs to the isochorismatase family.</text>
</comment>
<evidence type="ECO:0000256" key="2">
    <source>
        <dbReference type="ARBA" id="ARBA00022801"/>
    </source>
</evidence>
<protein>
    <recommendedName>
        <fullName evidence="3">Isochorismatase-like domain-containing protein</fullName>
    </recommendedName>
</protein>
<dbReference type="GO" id="GO:0016787">
    <property type="term" value="F:hydrolase activity"/>
    <property type="evidence" value="ECO:0007669"/>
    <property type="project" value="UniProtKB-KW"/>
</dbReference>
<dbReference type="AlphaFoldDB" id="W2RVC5"/>
<sequence>MNTTDTSHRKGLVGAGPTTSFWLYDSETGFDLTHPATPDSKPLYPRVTLPTTSLPITISPAKTALVIIDMQNFFISPSLGRPADGKGLKAQDQLLKHAIPAARRAGIRIIWLNWGLTDADLSKMPPATFRAFGFGSPSRQPAIDSHGVNELAPQISRQLESGGKNARIYKGLGSEIGPVTTADGTTVEAGRLLFRDTWNAAMTPELMAEWEAGKTQKAVPDVWLHKNRMSGLWGQSTDATDFVEEQGITTLVFAGVNTDQCVGGSLQDAFSRGYDCILLSDGAATTSPPSSQESIEFNCAKTWGFCTTCEKFAEGVDKIDRGPV</sequence>
<feature type="domain" description="Isochorismatase-like" evidence="3">
    <location>
        <begin position="215"/>
        <end position="296"/>
    </location>
</feature>
<keyword evidence="2" id="KW-0378">Hydrolase</keyword>
<keyword evidence="5" id="KW-1185">Reference proteome</keyword>
<evidence type="ECO:0000259" key="3">
    <source>
        <dbReference type="Pfam" id="PF00857"/>
    </source>
</evidence>
<dbReference type="RefSeq" id="XP_008717215.1">
    <property type="nucleotide sequence ID" value="XM_008718993.1"/>
</dbReference>
<dbReference type="OrthoDB" id="167809at2759"/>
<gene>
    <name evidence="4" type="ORF">HMPREF1541_04649</name>
</gene>
<organism evidence="4 5">
    <name type="scientific">Cyphellophora europaea (strain CBS 101466)</name>
    <name type="common">Phialophora europaea</name>
    <dbReference type="NCBI Taxonomy" id="1220924"/>
    <lineage>
        <taxon>Eukaryota</taxon>
        <taxon>Fungi</taxon>
        <taxon>Dikarya</taxon>
        <taxon>Ascomycota</taxon>
        <taxon>Pezizomycotina</taxon>
        <taxon>Eurotiomycetes</taxon>
        <taxon>Chaetothyriomycetidae</taxon>
        <taxon>Chaetothyriales</taxon>
        <taxon>Cyphellophoraceae</taxon>
        <taxon>Cyphellophora</taxon>
    </lineage>
</organism>
<dbReference type="EMBL" id="KB822720">
    <property type="protein sequence ID" value="ETN40372.1"/>
    <property type="molecule type" value="Genomic_DNA"/>
</dbReference>
<reference evidence="4 5" key="1">
    <citation type="submission" date="2013-03" db="EMBL/GenBank/DDBJ databases">
        <title>The Genome Sequence of Phialophora europaea CBS 101466.</title>
        <authorList>
            <consortium name="The Broad Institute Genomics Platform"/>
            <person name="Cuomo C."/>
            <person name="de Hoog S."/>
            <person name="Gorbushina A."/>
            <person name="Walker B."/>
            <person name="Young S.K."/>
            <person name="Zeng Q."/>
            <person name="Gargeya S."/>
            <person name="Fitzgerald M."/>
            <person name="Haas B."/>
            <person name="Abouelleil A."/>
            <person name="Allen A.W."/>
            <person name="Alvarado L."/>
            <person name="Arachchi H.M."/>
            <person name="Berlin A.M."/>
            <person name="Chapman S.B."/>
            <person name="Gainer-Dewar J."/>
            <person name="Goldberg J."/>
            <person name="Griggs A."/>
            <person name="Gujja S."/>
            <person name="Hansen M."/>
            <person name="Howarth C."/>
            <person name="Imamovic A."/>
            <person name="Ireland A."/>
            <person name="Larimer J."/>
            <person name="McCowan C."/>
            <person name="Murphy C."/>
            <person name="Pearson M."/>
            <person name="Poon T.W."/>
            <person name="Priest M."/>
            <person name="Roberts A."/>
            <person name="Saif S."/>
            <person name="Shea T."/>
            <person name="Sisk P."/>
            <person name="Sykes S."/>
            <person name="Wortman J."/>
            <person name="Nusbaum C."/>
            <person name="Birren B."/>
        </authorList>
    </citation>
    <scope>NUCLEOTIDE SEQUENCE [LARGE SCALE GENOMIC DNA]</scope>
    <source>
        <strain evidence="4 5">CBS 101466</strain>
    </source>
</reference>
<dbReference type="InterPro" id="IPR036380">
    <property type="entry name" value="Isochorismatase-like_sf"/>
</dbReference>
<dbReference type="InterPro" id="IPR000868">
    <property type="entry name" value="Isochorismatase-like_dom"/>
</dbReference>
<accession>W2RVC5</accession>
<dbReference type="CDD" id="cd00431">
    <property type="entry name" value="cysteine_hydrolases"/>
    <property type="match status" value="1"/>
</dbReference>
<dbReference type="GeneID" id="19971988"/>
<dbReference type="Pfam" id="PF00857">
    <property type="entry name" value="Isochorismatase"/>
    <property type="match status" value="1"/>
</dbReference>
<dbReference type="PANTHER" id="PTHR43540">
    <property type="entry name" value="PEROXYUREIDOACRYLATE/UREIDOACRYLATE AMIDOHYDROLASE-RELATED"/>
    <property type="match status" value="1"/>
</dbReference>
<dbReference type="InterPro" id="IPR050272">
    <property type="entry name" value="Isochorismatase-like_hydrls"/>
</dbReference>
<evidence type="ECO:0000313" key="5">
    <source>
        <dbReference type="Proteomes" id="UP000030752"/>
    </source>
</evidence>
<proteinExistence type="inferred from homology"/>
<evidence type="ECO:0000256" key="1">
    <source>
        <dbReference type="ARBA" id="ARBA00006336"/>
    </source>
</evidence>